<dbReference type="Proteomes" id="UP001139095">
    <property type="component" value="Unassembled WGS sequence"/>
</dbReference>
<dbReference type="GO" id="GO:0016787">
    <property type="term" value="F:hydrolase activity"/>
    <property type="evidence" value="ECO:0007669"/>
    <property type="project" value="UniProtKB-KW"/>
</dbReference>
<dbReference type="InterPro" id="IPR022742">
    <property type="entry name" value="Hydrolase_4"/>
</dbReference>
<evidence type="ECO:0000313" key="2">
    <source>
        <dbReference type="EMBL" id="MCB5162282.1"/>
    </source>
</evidence>
<accession>A0A9X1LDA1</accession>
<proteinExistence type="predicted"/>
<dbReference type="Pfam" id="PF12146">
    <property type="entry name" value="Hydrolase_4"/>
    <property type="match status" value="1"/>
</dbReference>
<dbReference type="AlphaFoldDB" id="A0A9X1LDA1"/>
<protein>
    <submittedName>
        <fullName evidence="2">Alpha/beta hydrolase</fullName>
    </submittedName>
</protein>
<reference evidence="2" key="1">
    <citation type="submission" date="2021-10" db="EMBL/GenBank/DDBJ databases">
        <title>Marinomonas pontica sp. nov., isolated from the Black Sea.</title>
        <authorList>
            <person name="Zhao L.-H."/>
            <person name="Xue J.-H."/>
        </authorList>
    </citation>
    <scope>NUCLEOTIDE SEQUENCE</scope>
    <source>
        <strain evidence="2">E8</strain>
    </source>
</reference>
<dbReference type="SUPFAM" id="SSF53474">
    <property type="entry name" value="alpha/beta-Hydrolases"/>
    <property type="match status" value="1"/>
</dbReference>
<keyword evidence="2" id="KW-0378">Hydrolase</keyword>
<dbReference type="PANTHER" id="PTHR11614">
    <property type="entry name" value="PHOSPHOLIPASE-RELATED"/>
    <property type="match status" value="1"/>
</dbReference>
<feature type="domain" description="Serine aminopeptidase S33" evidence="1">
    <location>
        <begin position="55"/>
        <end position="317"/>
    </location>
</feature>
<name>A0A9X1LDA1_9GAMM</name>
<dbReference type="RefSeq" id="WP_226754634.1">
    <property type="nucleotide sequence ID" value="NZ_JAJATW010000014.1"/>
</dbReference>
<organism evidence="2 3">
    <name type="scientific">Marinomonas algarum</name>
    <dbReference type="NCBI Taxonomy" id="2883105"/>
    <lineage>
        <taxon>Bacteria</taxon>
        <taxon>Pseudomonadati</taxon>
        <taxon>Pseudomonadota</taxon>
        <taxon>Gammaproteobacteria</taxon>
        <taxon>Oceanospirillales</taxon>
        <taxon>Oceanospirillaceae</taxon>
        <taxon>Marinomonas</taxon>
    </lineage>
</organism>
<dbReference type="Gene3D" id="3.40.50.1820">
    <property type="entry name" value="alpha/beta hydrolase"/>
    <property type="match status" value="1"/>
</dbReference>
<comment type="caution">
    <text evidence="2">The sequence shown here is derived from an EMBL/GenBank/DDBJ whole genome shotgun (WGS) entry which is preliminary data.</text>
</comment>
<evidence type="ECO:0000259" key="1">
    <source>
        <dbReference type="Pfam" id="PF12146"/>
    </source>
</evidence>
<sequence>MSLPIGQHWTLVGDEEDLLGPDFRTRTFAFSDTHSQDPKKRVHTTLIHHLGNVKANKSILYIHGYTDYFFQTGFAEHFIALGYRFYALDLQGYGRSIRPFTPPNWCDSIDQYGQDIDIALATMKEDGVDDVTLVAHSTGGLVAATYLAQPYALPERASYYRKAFPHVSGLILNSPFLALPFPPAVLNRISWPIRMLVSLLPFSSLRANKVTLYAKTLHTKFGGEWDYRLDWKPAEGFDLSFHWLREVIRAQRHLAQQSLSIPTLLCRSEVSTIGKNTPEETRQGDGVLDVDSMQDAAQQSFQNLDVAVIQGGFHDLYLSPKPARDAYLSHITHWLNKQD</sequence>
<gene>
    <name evidence="2" type="ORF">LG368_10285</name>
</gene>
<dbReference type="EMBL" id="JAJATW010000014">
    <property type="protein sequence ID" value="MCB5162282.1"/>
    <property type="molecule type" value="Genomic_DNA"/>
</dbReference>
<keyword evidence="3" id="KW-1185">Reference proteome</keyword>
<evidence type="ECO:0000313" key="3">
    <source>
        <dbReference type="Proteomes" id="UP001139095"/>
    </source>
</evidence>
<dbReference type="InterPro" id="IPR029058">
    <property type="entry name" value="AB_hydrolase_fold"/>
</dbReference>
<dbReference type="InterPro" id="IPR051044">
    <property type="entry name" value="MAG_DAG_Lipase"/>
</dbReference>